<dbReference type="InterPro" id="IPR027902">
    <property type="entry name" value="DUF4487"/>
</dbReference>
<dbReference type="PANTHER" id="PTHR16071:SF2">
    <property type="entry name" value="FIGNL1-INTERACTING REGULATOR OF RECOMBINATION AND MITOSIS"/>
    <property type="match status" value="1"/>
</dbReference>
<evidence type="ECO:0000313" key="2">
    <source>
        <dbReference type="Proteomes" id="UP000007266"/>
    </source>
</evidence>
<dbReference type="PANTHER" id="PTHR16071">
    <property type="entry name" value="CHROMOSOME 1 OPEN READING FRAME 112"/>
    <property type="match status" value="1"/>
</dbReference>
<organism evidence="1 2">
    <name type="scientific">Tribolium castaneum</name>
    <name type="common">Red flour beetle</name>
    <dbReference type="NCBI Taxonomy" id="7070"/>
    <lineage>
        <taxon>Eukaryota</taxon>
        <taxon>Metazoa</taxon>
        <taxon>Ecdysozoa</taxon>
        <taxon>Arthropoda</taxon>
        <taxon>Hexapoda</taxon>
        <taxon>Insecta</taxon>
        <taxon>Pterygota</taxon>
        <taxon>Neoptera</taxon>
        <taxon>Endopterygota</taxon>
        <taxon>Coleoptera</taxon>
        <taxon>Polyphaga</taxon>
        <taxon>Cucujiformia</taxon>
        <taxon>Tenebrionidae</taxon>
        <taxon>Tenebrionidae incertae sedis</taxon>
        <taxon>Tribolium</taxon>
    </lineage>
</organism>
<dbReference type="STRING" id="7070.A0A139WFJ2"/>
<dbReference type="EMBL" id="KQ971351">
    <property type="protein sequence ID" value="KYB26768.1"/>
    <property type="molecule type" value="Genomic_DNA"/>
</dbReference>
<keyword evidence="2" id="KW-1185">Reference proteome</keyword>
<dbReference type="Pfam" id="PF14868">
    <property type="entry name" value="DUF4487"/>
    <property type="match status" value="1"/>
</dbReference>
<gene>
    <name evidence="1" type="primary">AUGUSTUS-3.0.2_33553</name>
    <name evidence="1" type="ORF">TcasGA2_TC033553</name>
</gene>
<accession>A0A139WFJ2</accession>
<sequence>MNEEDGFDLSQKARSLTTKISSFKNCKEPGLILEHVKEAIEDLVLCTISEAEDILKHVAPVIRETVQEIYAKNNLLVESNDEHVLDAIKSNIQVALHFIDICYQVLDHVTKYNTINFKEISSLPTNIAQIISSTFGHCKYSQATYSAFYKCVSEIVDVFRKTQELHTKFLNFLDRHLTFDFLNENDVSAYTEILDVILEISKTLLGVNMKSMSDNWKTFVVLAQRHTKNVSPAIQLLTGEIDNNLKIISELEIGDSNKAIQLFKITGFLVKVVLKLFECEFDILECYDEVLRFWLMIYSWHACKFSEEFFESYNTIATLCTESLLNFILHYNVFLKKFSTVIEKEDVITKNSFGVLIFATILIKELHFQKILDEHEIVSLISLIFNLTKNCFEEYFFDNSNFYEELITSVAIAILLFPNVYLELEKLLLECVLQEKIWTTLIATDVWCLVLRHSSEGTCRSVFRVLINQMLELEFYSSTIIVHLKVFTQRIFKMLPVDIQIEELVKYDPNNISVWKIISTRNIPLSHRYYIEFILSDLDKTSQMNKEYYSVNDFMFLMETLDVVSYTNFHLLEINAERLVPMLMKLWSFDLSEVSPGNKSLSFFIQKLLKITTVVGEELTVENLILILNHLKPAVNDFLVQLLICDFLRSISGRNFNSSLKKVSLFSLIIDVFLTLVGSKNAVVVQTALECFTEFSNKENYGCVIQKVSTSSEFVKKLVNDYVQRSSVNKYDLKYFQRIRNNNNIFRHHGFCLDTFEEPSCKKIKLESDLIIECLKNDTEKLIKMQLNSTQMTEIRRVEQKLQTLLK</sequence>
<dbReference type="Proteomes" id="UP000007266">
    <property type="component" value="Linkage group 7"/>
</dbReference>
<reference evidence="1 2" key="2">
    <citation type="journal article" date="2010" name="Nucleic Acids Res.">
        <title>BeetleBase in 2010: revisions to provide comprehensive genomic information for Tribolium castaneum.</title>
        <authorList>
            <person name="Kim H.S."/>
            <person name="Murphy T."/>
            <person name="Xia J."/>
            <person name="Caragea D."/>
            <person name="Park Y."/>
            <person name="Beeman R.W."/>
            <person name="Lorenzen M.D."/>
            <person name="Butcher S."/>
            <person name="Manak J.R."/>
            <person name="Brown S.J."/>
        </authorList>
    </citation>
    <scope>GENOME REANNOTATION</scope>
    <source>
        <strain evidence="1 2">Georgia GA2</strain>
    </source>
</reference>
<protein>
    <submittedName>
        <fullName evidence="1">Uncharacterized protein</fullName>
    </submittedName>
</protein>
<dbReference type="InParanoid" id="A0A139WFJ2"/>
<proteinExistence type="predicted"/>
<evidence type="ECO:0000313" key="1">
    <source>
        <dbReference type="EMBL" id="KYB26768.1"/>
    </source>
</evidence>
<dbReference type="AlphaFoldDB" id="A0A139WFJ2"/>
<dbReference type="OrthoDB" id="6088000at2759"/>
<reference evidence="1 2" key="1">
    <citation type="journal article" date="2008" name="Nature">
        <title>The genome of the model beetle and pest Tribolium castaneum.</title>
        <authorList>
            <consortium name="Tribolium Genome Sequencing Consortium"/>
            <person name="Richards S."/>
            <person name="Gibbs R.A."/>
            <person name="Weinstock G.M."/>
            <person name="Brown S.J."/>
            <person name="Denell R."/>
            <person name="Beeman R.W."/>
            <person name="Gibbs R."/>
            <person name="Beeman R.W."/>
            <person name="Brown S.J."/>
            <person name="Bucher G."/>
            <person name="Friedrich M."/>
            <person name="Grimmelikhuijzen C.J."/>
            <person name="Klingler M."/>
            <person name="Lorenzen M."/>
            <person name="Richards S."/>
            <person name="Roth S."/>
            <person name="Schroder R."/>
            <person name="Tautz D."/>
            <person name="Zdobnov E.M."/>
            <person name="Muzny D."/>
            <person name="Gibbs R.A."/>
            <person name="Weinstock G.M."/>
            <person name="Attaway T."/>
            <person name="Bell S."/>
            <person name="Buhay C.J."/>
            <person name="Chandrabose M.N."/>
            <person name="Chavez D."/>
            <person name="Clerk-Blankenburg K.P."/>
            <person name="Cree A."/>
            <person name="Dao M."/>
            <person name="Davis C."/>
            <person name="Chacko J."/>
            <person name="Dinh H."/>
            <person name="Dugan-Rocha S."/>
            <person name="Fowler G."/>
            <person name="Garner T.T."/>
            <person name="Garnes J."/>
            <person name="Gnirke A."/>
            <person name="Hawes A."/>
            <person name="Hernandez J."/>
            <person name="Hines S."/>
            <person name="Holder M."/>
            <person name="Hume J."/>
            <person name="Jhangiani S.N."/>
            <person name="Joshi V."/>
            <person name="Khan Z.M."/>
            <person name="Jackson L."/>
            <person name="Kovar C."/>
            <person name="Kowis A."/>
            <person name="Lee S."/>
            <person name="Lewis L.R."/>
            <person name="Margolis J."/>
            <person name="Morgan M."/>
            <person name="Nazareth L.V."/>
            <person name="Nguyen N."/>
            <person name="Okwuonu G."/>
            <person name="Parker D."/>
            <person name="Richards S."/>
            <person name="Ruiz S.J."/>
            <person name="Santibanez J."/>
            <person name="Savard J."/>
            <person name="Scherer S.E."/>
            <person name="Schneider B."/>
            <person name="Sodergren E."/>
            <person name="Tautz D."/>
            <person name="Vattahil S."/>
            <person name="Villasana D."/>
            <person name="White C.S."/>
            <person name="Wright R."/>
            <person name="Park Y."/>
            <person name="Beeman R.W."/>
            <person name="Lord J."/>
            <person name="Oppert B."/>
            <person name="Lorenzen M."/>
            <person name="Brown S."/>
            <person name="Wang L."/>
            <person name="Savard J."/>
            <person name="Tautz D."/>
            <person name="Richards S."/>
            <person name="Weinstock G."/>
            <person name="Gibbs R.A."/>
            <person name="Liu Y."/>
            <person name="Worley K."/>
            <person name="Weinstock G."/>
            <person name="Elsik C.G."/>
            <person name="Reese J.T."/>
            <person name="Elhaik E."/>
            <person name="Landan G."/>
            <person name="Graur D."/>
            <person name="Arensburger P."/>
            <person name="Atkinson P."/>
            <person name="Beeman R.W."/>
            <person name="Beidler J."/>
            <person name="Brown S.J."/>
            <person name="Demuth J.P."/>
            <person name="Drury D.W."/>
            <person name="Du Y.Z."/>
            <person name="Fujiwara H."/>
            <person name="Lorenzen M."/>
            <person name="Maselli V."/>
            <person name="Osanai M."/>
            <person name="Park Y."/>
            <person name="Robertson H.M."/>
            <person name="Tu Z."/>
            <person name="Wang J.J."/>
            <person name="Wang S."/>
            <person name="Richards S."/>
            <person name="Song H."/>
            <person name="Zhang L."/>
            <person name="Sodergren E."/>
            <person name="Werner D."/>
            <person name="Stanke M."/>
            <person name="Morgenstern B."/>
            <person name="Solovyev V."/>
            <person name="Kosarev P."/>
            <person name="Brown G."/>
            <person name="Chen H.C."/>
            <person name="Ermolaeva O."/>
            <person name="Hlavina W."/>
            <person name="Kapustin Y."/>
            <person name="Kiryutin B."/>
            <person name="Kitts P."/>
            <person name="Maglott D."/>
            <person name="Pruitt K."/>
            <person name="Sapojnikov V."/>
            <person name="Souvorov A."/>
            <person name="Mackey A.J."/>
            <person name="Waterhouse R.M."/>
            <person name="Wyder S."/>
            <person name="Zdobnov E.M."/>
            <person name="Zdobnov E.M."/>
            <person name="Wyder S."/>
            <person name="Kriventseva E.V."/>
            <person name="Kadowaki T."/>
            <person name="Bork P."/>
            <person name="Aranda M."/>
            <person name="Bao R."/>
            <person name="Beermann A."/>
            <person name="Berns N."/>
            <person name="Bolognesi R."/>
            <person name="Bonneton F."/>
            <person name="Bopp D."/>
            <person name="Brown S.J."/>
            <person name="Bucher G."/>
            <person name="Butts T."/>
            <person name="Chaumot A."/>
            <person name="Denell R.E."/>
            <person name="Ferrier D.E."/>
            <person name="Friedrich M."/>
            <person name="Gordon C.M."/>
            <person name="Jindra M."/>
            <person name="Klingler M."/>
            <person name="Lan Q."/>
            <person name="Lattorff H.M."/>
            <person name="Laudet V."/>
            <person name="von Levetsow C."/>
            <person name="Liu Z."/>
            <person name="Lutz R."/>
            <person name="Lynch J.A."/>
            <person name="da Fonseca R.N."/>
            <person name="Posnien N."/>
            <person name="Reuter R."/>
            <person name="Roth S."/>
            <person name="Savard J."/>
            <person name="Schinko J.B."/>
            <person name="Schmitt C."/>
            <person name="Schoppmeier M."/>
            <person name="Schroder R."/>
            <person name="Shippy T.D."/>
            <person name="Simonnet F."/>
            <person name="Marques-Souza H."/>
            <person name="Tautz D."/>
            <person name="Tomoyasu Y."/>
            <person name="Trauner J."/>
            <person name="Van der Zee M."/>
            <person name="Vervoort M."/>
            <person name="Wittkopp N."/>
            <person name="Wimmer E.A."/>
            <person name="Yang X."/>
            <person name="Jones A.K."/>
            <person name="Sattelle D.B."/>
            <person name="Ebert P.R."/>
            <person name="Nelson D."/>
            <person name="Scott J.G."/>
            <person name="Beeman R.W."/>
            <person name="Muthukrishnan S."/>
            <person name="Kramer K.J."/>
            <person name="Arakane Y."/>
            <person name="Beeman R.W."/>
            <person name="Zhu Q."/>
            <person name="Hogenkamp D."/>
            <person name="Dixit R."/>
            <person name="Oppert B."/>
            <person name="Jiang H."/>
            <person name="Zou Z."/>
            <person name="Marshall J."/>
            <person name="Elpidina E."/>
            <person name="Vinokurov K."/>
            <person name="Oppert C."/>
            <person name="Zou Z."/>
            <person name="Evans J."/>
            <person name="Lu Z."/>
            <person name="Zhao P."/>
            <person name="Sumathipala N."/>
            <person name="Altincicek B."/>
            <person name="Vilcinskas A."/>
            <person name="Williams M."/>
            <person name="Hultmark D."/>
            <person name="Hetru C."/>
            <person name="Jiang H."/>
            <person name="Grimmelikhuijzen C.J."/>
            <person name="Hauser F."/>
            <person name="Cazzamali G."/>
            <person name="Williamson M."/>
            <person name="Park Y."/>
            <person name="Li B."/>
            <person name="Tanaka Y."/>
            <person name="Predel R."/>
            <person name="Neupert S."/>
            <person name="Schachtner J."/>
            <person name="Verleyen P."/>
            <person name="Raible F."/>
            <person name="Bork P."/>
            <person name="Friedrich M."/>
            <person name="Walden K.K."/>
            <person name="Robertson H.M."/>
            <person name="Angeli S."/>
            <person name="Foret S."/>
            <person name="Bucher G."/>
            <person name="Schuetz S."/>
            <person name="Maleszka R."/>
            <person name="Wimmer E.A."/>
            <person name="Beeman R.W."/>
            <person name="Lorenzen M."/>
            <person name="Tomoyasu Y."/>
            <person name="Miller S.C."/>
            <person name="Grossmann D."/>
            <person name="Bucher G."/>
        </authorList>
    </citation>
    <scope>NUCLEOTIDE SEQUENCE [LARGE SCALE GENOMIC DNA]</scope>
    <source>
        <strain evidence="1 2">Georgia GA2</strain>
    </source>
</reference>
<dbReference type="OMA" id="PCVQQTF"/>
<dbReference type="KEGG" id="tca:103313531"/>
<name>A0A139WFJ2_TRICA</name>